<evidence type="ECO:0000313" key="6">
    <source>
        <dbReference type="Proteomes" id="UP000738359"/>
    </source>
</evidence>
<keyword evidence="3" id="KW-0677">Repeat</keyword>
<dbReference type="AlphaFoldDB" id="A0A9P6M3C2"/>
<keyword evidence="1" id="KW-0343">GTPase activation</keyword>
<dbReference type="Proteomes" id="UP000738359">
    <property type="component" value="Unassembled WGS sequence"/>
</dbReference>
<dbReference type="SUPFAM" id="SSF52047">
    <property type="entry name" value="RNI-like"/>
    <property type="match status" value="2"/>
</dbReference>
<keyword evidence="2" id="KW-0433">Leucine-rich repeat</keyword>
<accession>A0A9P6M3C2</accession>
<dbReference type="InterPro" id="IPR027038">
    <property type="entry name" value="RanGap"/>
</dbReference>
<dbReference type="GO" id="GO:0005096">
    <property type="term" value="F:GTPase activator activity"/>
    <property type="evidence" value="ECO:0007669"/>
    <property type="project" value="UniProtKB-KW"/>
</dbReference>
<name>A0A9P6M3C2_MORAP</name>
<dbReference type="EMBL" id="JAAAHY010000421">
    <property type="protein sequence ID" value="KAF9963988.1"/>
    <property type="molecule type" value="Genomic_DNA"/>
</dbReference>
<dbReference type="GO" id="GO:0005829">
    <property type="term" value="C:cytosol"/>
    <property type="evidence" value="ECO:0007669"/>
    <property type="project" value="TreeGrafter"/>
</dbReference>
<organism evidence="5 6">
    <name type="scientific">Mortierella alpina</name>
    <name type="common">Oleaginous fungus</name>
    <name type="synonym">Mortierella renispora</name>
    <dbReference type="NCBI Taxonomy" id="64518"/>
    <lineage>
        <taxon>Eukaryota</taxon>
        <taxon>Fungi</taxon>
        <taxon>Fungi incertae sedis</taxon>
        <taxon>Mucoromycota</taxon>
        <taxon>Mortierellomycotina</taxon>
        <taxon>Mortierellomycetes</taxon>
        <taxon>Mortierellales</taxon>
        <taxon>Mortierellaceae</taxon>
        <taxon>Mortierella</taxon>
    </lineage>
</organism>
<dbReference type="Pfam" id="PF13516">
    <property type="entry name" value="LRR_6"/>
    <property type="match status" value="11"/>
</dbReference>
<dbReference type="InterPro" id="IPR032675">
    <property type="entry name" value="LRR_dom_sf"/>
</dbReference>
<feature type="region of interest" description="Disordered" evidence="4">
    <location>
        <begin position="82"/>
        <end position="112"/>
    </location>
</feature>
<dbReference type="InterPro" id="IPR001611">
    <property type="entry name" value="Leu-rich_rpt"/>
</dbReference>
<dbReference type="CDD" id="cd00116">
    <property type="entry name" value="LRR_RI"/>
    <property type="match status" value="1"/>
</dbReference>
<evidence type="ECO:0000256" key="3">
    <source>
        <dbReference type="ARBA" id="ARBA00022737"/>
    </source>
</evidence>
<feature type="compositionally biased region" description="Polar residues" evidence="4">
    <location>
        <begin position="84"/>
        <end position="99"/>
    </location>
</feature>
<dbReference type="SMART" id="SM00368">
    <property type="entry name" value="LRR_RI"/>
    <property type="match status" value="17"/>
</dbReference>
<sequence>MNKTQEFCLIGTKDVLTIPVQLVDGQNVISWETIEQVFPGVKCVKNGDDPVPRFIKYEPDAVLHVVLSSGPECVRIDSSLGAPSENSTAALSSVPTVGGTNARADCSSGPSDKHKLVEDLGVASALSETTIRDIGTFSSSADVSVLPASSPPTVKVSPKNVLSFRQVVRLASQKAQESDGQVNLQDLNAKMERMIRLQEAFDVKQAAFDAKQFAFDAKQVEFSQLQSYSNAQQDEMKQLQLHDRDRQEAMKQLTLDHHAEIMRLALDHHAEIKQLQVQALGQLAVLQERVKAVLTQTYELLEYPIPRLFVVLPEDPSKWDAINPFTNNFRLYFLCECGEHTQSSNADSKIPHHIHLAMHEGYLIKRPTEFFQQYGAYALTILKMLKFGITVAGVAIPALPLLINTESMGKVATSLKHWQESIKRGVDQAISHIDDALTYDGGAAEQMENKEALEGADLRKLDTFLMHKDGDKVLGNLNRVVTDEGHVKWVCIDHYRENYQESTSKDFQRMLDSVGGSFDKTFGRMKVTLRSTVLAKLFFSALGKARSVYELGVTFDWACTSGDLDALESALKTSRVATLSLDIRQIRTSKLQSTSAQYGALLRIISLPNMRLVHVVLSKDVVKLLSMQSKMPYSHCNLSIEVASASVQGKDVVDLAEALKTNSTLTTLSLRDNSIGDEGTKALAETLRTYATLTTLNLNNNSIGEGGAKALAEALKVNSTLTTLNLNNNPTGEDGAKALAEALKVNSTLTTLNLNKNSIGDEGAKVLAEALVPNSTLVTLYLRGNSIWLKGLLAFLELLKTKSALTSLDLMANKMGSEIAAAMAEAFNINSGLSTLGLNLNSWPIGKDGAKALAQTLHGNSIVTTLTLRSCSIEEDGVKALAKALKTNSTLITLNLDNNSIGRDGAKALSEALNTNSDLSSLSLRDTSLMDYGAKTLAEALKTNSTLAILDLCRNSIGDIAVKALAEALKTNSTLTTLNLRDNAVGEEGAKALAEALMTNSTLTTLILFENSIGEEGANALAWALMKNSTLTTLDMCGNSIGDVGATTLAEALKINFTLTTLDLSFNLIAEYGAKALDKALEINSTLAILDLCGNSIGNKGAKALAWALKTNSTLTTLNLKQNAIGEDGAKALAEALKTNSTLTTLNMYNNPMREGGVNALVEACQTNPSLSIRW</sequence>
<keyword evidence="6" id="KW-1185">Reference proteome</keyword>
<dbReference type="GO" id="GO:0048471">
    <property type="term" value="C:perinuclear region of cytoplasm"/>
    <property type="evidence" value="ECO:0007669"/>
    <property type="project" value="TreeGrafter"/>
</dbReference>
<evidence type="ECO:0000256" key="4">
    <source>
        <dbReference type="SAM" id="MobiDB-lite"/>
    </source>
</evidence>
<gene>
    <name evidence="5" type="ORF">BGZ70_007073</name>
</gene>
<dbReference type="OrthoDB" id="333024at2759"/>
<evidence type="ECO:0000256" key="2">
    <source>
        <dbReference type="ARBA" id="ARBA00022614"/>
    </source>
</evidence>
<comment type="caution">
    <text evidence="5">The sequence shown here is derived from an EMBL/GenBank/DDBJ whole genome shotgun (WGS) entry which is preliminary data.</text>
</comment>
<dbReference type="GO" id="GO:0006913">
    <property type="term" value="P:nucleocytoplasmic transport"/>
    <property type="evidence" value="ECO:0007669"/>
    <property type="project" value="TreeGrafter"/>
</dbReference>
<dbReference type="Gene3D" id="3.80.10.10">
    <property type="entry name" value="Ribonuclease Inhibitor"/>
    <property type="match status" value="5"/>
</dbReference>
<evidence type="ECO:0008006" key="7">
    <source>
        <dbReference type="Google" id="ProtNLM"/>
    </source>
</evidence>
<dbReference type="GO" id="GO:0031267">
    <property type="term" value="F:small GTPase binding"/>
    <property type="evidence" value="ECO:0007669"/>
    <property type="project" value="TreeGrafter"/>
</dbReference>
<dbReference type="PANTHER" id="PTHR24113:SF12">
    <property type="entry name" value="RAN GTPASE-ACTIVATING PROTEIN 1"/>
    <property type="match status" value="1"/>
</dbReference>
<evidence type="ECO:0000256" key="1">
    <source>
        <dbReference type="ARBA" id="ARBA00022468"/>
    </source>
</evidence>
<evidence type="ECO:0000313" key="5">
    <source>
        <dbReference type="EMBL" id="KAF9963988.1"/>
    </source>
</evidence>
<proteinExistence type="predicted"/>
<dbReference type="PANTHER" id="PTHR24113">
    <property type="entry name" value="RAN GTPASE-ACTIVATING PROTEIN 1"/>
    <property type="match status" value="1"/>
</dbReference>
<reference evidence="5" key="1">
    <citation type="journal article" date="2020" name="Fungal Divers.">
        <title>Resolving the Mortierellaceae phylogeny through synthesis of multi-gene phylogenetics and phylogenomics.</title>
        <authorList>
            <person name="Vandepol N."/>
            <person name="Liber J."/>
            <person name="Desiro A."/>
            <person name="Na H."/>
            <person name="Kennedy M."/>
            <person name="Barry K."/>
            <person name="Grigoriev I.V."/>
            <person name="Miller A.N."/>
            <person name="O'Donnell K."/>
            <person name="Stajich J.E."/>
            <person name="Bonito G."/>
        </authorList>
    </citation>
    <scope>NUCLEOTIDE SEQUENCE</scope>
    <source>
        <strain evidence="5">CK1249</strain>
    </source>
</reference>
<protein>
    <recommendedName>
        <fullName evidence="7">RNI-like protein</fullName>
    </recommendedName>
</protein>
<dbReference type="GO" id="GO:0005634">
    <property type="term" value="C:nucleus"/>
    <property type="evidence" value="ECO:0007669"/>
    <property type="project" value="TreeGrafter"/>
</dbReference>